<evidence type="ECO:0000313" key="5">
    <source>
        <dbReference type="EMBL" id="AIC26466.1"/>
    </source>
</evidence>
<dbReference type="EMBL" id="CP006986">
    <property type="protein sequence ID" value="AIC26466.1"/>
    <property type="molecule type" value="Genomic_DNA"/>
</dbReference>
<reference evidence="5 6" key="1">
    <citation type="submission" date="2013-12" db="EMBL/GenBank/DDBJ databases">
        <title>Complete genome sequence of Rhizobium etli bv. mimosae IE4771.</title>
        <authorList>
            <person name="Bustos P."/>
            <person name="Santamaria R.I."/>
            <person name="Lozano L."/>
            <person name="Ormeno-Orrillo E."/>
            <person name="Rogel M.A."/>
            <person name="Romero D."/>
            <person name="Cevallos M.A."/>
            <person name="Martinez-Romero E."/>
            <person name="Gonzalez V."/>
        </authorList>
    </citation>
    <scope>NUCLEOTIDE SEQUENCE [LARGE SCALE GENOMIC DNA]</scope>
    <source>
        <strain evidence="5 6">IE4771</strain>
    </source>
</reference>
<sequence length="169" mass="19175">MSVRDLIPWGRNNGNQVPTLFRDDDRDPFLSLHREVNRLFDDVFRGFGSGLPSMRGASGFGAGWPSVEISDTDKEIKVTAEVPGLEEKDIEVLLNDGVLTLKGEKRSETEDKEKQFSERYYGRFERRIPLGMEVREDQVEATFKNGVLTVSLPKTEKAQSQVKRIAIRS</sequence>
<protein>
    <submittedName>
        <fullName evidence="5">HSP20 family heat shock protein</fullName>
    </submittedName>
</protein>
<dbReference type="OrthoDB" id="9808910at2"/>
<evidence type="ECO:0000256" key="3">
    <source>
        <dbReference type="RuleBase" id="RU003616"/>
    </source>
</evidence>
<dbReference type="CDD" id="cd06464">
    <property type="entry name" value="ACD_sHsps-like"/>
    <property type="match status" value="1"/>
</dbReference>
<evidence type="ECO:0000259" key="4">
    <source>
        <dbReference type="PROSITE" id="PS01031"/>
    </source>
</evidence>
<organism evidence="5 6">
    <name type="scientific">Rhizobium etli bv. mimosae str. IE4771</name>
    <dbReference type="NCBI Taxonomy" id="1432050"/>
    <lineage>
        <taxon>Bacteria</taxon>
        <taxon>Pseudomonadati</taxon>
        <taxon>Pseudomonadota</taxon>
        <taxon>Alphaproteobacteria</taxon>
        <taxon>Hyphomicrobiales</taxon>
        <taxon>Rhizobiaceae</taxon>
        <taxon>Rhizobium/Agrobacterium group</taxon>
        <taxon>Rhizobium</taxon>
    </lineage>
</organism>
<evidence type="ECO:0000256" key="2">
    <source>
        <dbReference type="PROSITE-ProRule" id="PRU00285"/>
    </source>
</evidence>
<dbReference type="Proteomes" id="UP000027180">
    <property type="component" value="Chromosome"/>
</dbReference>
<dbReference type="PANTHER" id="PTHR46733">
    <property type="entry name" value="26.5 KDA HEAT SHOCK PROTEIN, MITOCHONDRIAL"/>
    <property type="match status" value="1"/>
</dbReference>
<accession>A0A060I4P4</accession>
<name>A0A060I4P4_RHIET</name>
<dbReference type="SUPFAM" id="SSF49764">
    <property type="entry name" value="HSP20-like chaperones"/>
    <property type="match status" value="1"/>
</dbReference>
<proteinExistence type="inferred from homology"/>
<gene>
    <name evidence="5" type="ORF">IE4771_CH01318</name>
</gene>
<dbReference type="GO" id="GO:0009408">
    <property type="term" value="P:response to heat"/>
    <property type="evidence" value="ECO:0007669"/>
    <property type="project" value="InterPro"/>
</dbReference>
<dbReference type="InterPro" id="IPR044587">
    <property type="entry name" value="HSP21-like"/>
</dbReference>
<dbReference type="KEGG" id="rei:IE4771_CH01318"/>
<dbReference type="PROSITE" id="PS01031">
    <property type="entry name" value="SHSP"/>
    <property type="match status" value="1"/>
</dbReference>
<dbReference type="InterPro" id="IPR002068">
    <property type="entry name" value="A-crystallin/Hsp20_dom"/>
</dbReference>
<evidence type="ECO:0000313" key="6">
    <source>
        <dbReference type="Proteomes" id="UP000027180"/>
    </source>
</evidence>
<dbReference type="AlphaFoldDB" id="A0A060I4P4"/>
<dbReference type="PANTHER" id="PTHR46733:SF4">
    <property type="entry name" value="HEAT SHOCK PROTEIN 21, CHLOROPLASTIC"/>
    <property type="match status" value="1"/>
</dbReference>
<feature type="domain" description="SHSP" evidence="4">
    <location>
        <begin position="58"/>
        <end position="169"/>
    </location>
</feature>
<dbReference type="InterPro" id="IPR008978">
    <property type="entry name" value="HSP20-like_chaperone"/>
</dbReference>
<dbReference type="RefSeq" id="WP_038687750.1">
    <property type="nucleotide sequence ID" value="NZ_CP006986.1"/>
</dbReference>
<dbReference type="HOGENOM" id="CLU_046737_12_0_5"/>
<keyword evidence="1 5" id="KW-0346">Stress response</keyword>
<comment type="similarity">
    <text evidence="2 3">Belongs to the small heat shock protein (HSP20) family.</text>
</comment>
<dbReference type="Gene3D" id="2.60.40.790">
    <property type="match status" value="1"/>
</dbReference>
<evidence type="ECO:0000256" key="1">
    <source>
        <dbReference type="ARBA" id="ARBA00023016"/>
    </source>
</evidence>
<dbReference type="Pfam" id="PF00011">
    <property type="entry name" value="HSP20"/>
    <property type="match status" value="1"/>
</dbReference>